<evidence type="ECO:0000313" key="3">
    <source>
        <dbReference type="Proteomes" id="UP001285441"/>
    </source>
</evidence>
<dbReference type="Proteomes" id="UP001285441">
    <property type="component" value="Unassembled WGS sequence"/>
</dbReference>
<keyword evidence="1" id="KW-1133">Transmembrane helix</keyword>
<evidence type="ECO:0000313" key="2">
    <source>
        <dbReference type="EMBL" id="KAK3394817.1"/>
    </source>
</evidence>
<gene>
    <name evidence="2" type="ORF">B0H63DRAFT_58848</name>
</gene>
<dbReference type="EMBL" id="JAULSW010000001">
    <property type="protein sequence ID" value="KAK3394817.1"/>
    <property type="molecule type" value="Genomic_DNA"/>
</dbReference>
<dbReference type="AlphaFoldDB" id="A0AAE0P7Q5"/>
<reference evidence="2" key="2">
    <citation type="submission" date="2023-06" db="EMBL/GenBank/DDBJ databases">
        <authorList>
            <consortium name="Lawrence Berkeley National Laboratory"/>
            <person name="Haridas S."/>
            <person name="Hensen N."/>
            <person name="Bonometti L."/>
            <person name="Westerberg I."/>
            <person name="Brannstrom I.O."/>
            <person name="Guillou S."/>
            <person name="Cros-Aarteil S."/>
            <person name="Calhoun S."/>
            <person name="Kuo A."/>
            <person name="Mondo S."/>
            <person name="Pangilinan J."/>
            <person name="Riley R."/>
            <person name="LaButti K."/>
            <person name="Andreopoulos B."/>
            <person name="Lipzen A."/>
            <person name="Chen C."/>
            <person name="Yanf M."/>
            <person name="Daum C."/>
            <person name="Ng V."/>
            <person name="Clum A."/>
            <person name="Steindorff A."/>
            <person name="Ohm R."/>
            <person name="Martin F."/>
            <person name="Silar P."/>
            <person name="Natvig D."/>
            <person name="Lalanne C."/>
            <person name="Gautier V."/>
            <person name="Ament-velasquez S.L."/>
            <person name="Kruys A."/>
            <person name="Hutchinson M.I."/>
            <person name="Powell A.J."/>
            <person name="Barry K."/>
            <person name="Miller A.N."/>
            <person name="Grigoriev I.V."/>
            <person name="Debuchy R."/>
            <person name="Gladieux P."/>
            <person name="Thoren M.H."/>
            <person name="Johannesson H."/>
        </authorList>
    </citation>
    <scope>NUCLEOTIDE SEQUENCE</scope>
    <source>
        <strain evidence="2">CBS 232.78</strain>
    </source>
</reference>
<keyword evidence="1" id="KW-0812">Transmembrane</keyword>
<accession>A0AAE0P7Q5</accession>
<evidence type="ECO:0000256" key="1">
    <source>
        <dbReference type="SAM" id="Phobius"/>
    </source>
</evidence>
<keyword evidence="3" id="KW-1185">Reference proteome</keyword>
<organism evidence="2 3">
    <name type="scientific">Podospora didyma</name>
    <dbReference type="NCBI Taxonomy" id="330526"/>
    <lineage>
        <taxon>Eukaryota</taxon>
        <taxon>Fungi</taxon>
        <taxon>Dikarya</taxon>
        <taxon>Ascomycota</taxon>
        <taxon>Pezizomycotina</taxon>
        <taxon>Sordariomycetes</taxon>
        <taxon>Sordariomycetidae</taxon>
        <taxon>Sordariales</taxon>
        <taxon>Podosporaceae</taxon>
        <taxon>Podospora</taxon>
    </lineage>
</organism>
<protein>
    <submittedName>
        <fullName evidence="2">Uncharacterized protein</fullName>
    </submittedName>
</protein>
<feature type="transmembrane region" description="Helical" evidence="1">
    <location>
        <begin position="57"/>
        <end position="78"/>
    </location>
</feature>
<sequence length="121" mass="13565">MDPSKSPSLLTLRPCLLTLTHPPHMTSTSANRKPVQLGALAGAPDLRIVSLIKAASLGAIYSGVYISTFSFLCFHFMFVYPKATYFSTHWHCTPATRGWSYFFSLFFFLFVAVFTAKRHHA</sequence>
<reference evidence="2" key="1">
    <citation type="journal article" date="2023" name="Mol. Phylogenet. Evol.">
        <title>Genome-scale phylogeny and comparative genomics of the fungal order Sordariales.</title>
        <authorList>
            <person name="Hensen N."/>
            <person name="Bonometti L."/>
            <person name="Westerberg I."/>
            <person name="Brannstrom I.O."/>
            <person name="Guillou S."/>
            <person name="Cros-Aarteil S."/>
            <person name="Calhoun S."/>
            <person name="Haridas S."/>
            <person name="Kuo A."/>
            <person name="Mondo S."/>
            <person name="Pangilinan J."/>
            <person name="Riley R."/>
            <person name="LaButti K."/>
            <person name="Andreopoulos B."/>
            <person name="Lipzen A."/>
            <person name="Chen C."/>
            <person name="Yan M."/>
            <person name="Daum C."/>
            <person name="Ng V."/>
            <person name="Clum A."/>
            <person name="Steindorff A."/>
            <person name="Ohm R.A."/>
            <person name="Martin F."/>
            <person name="Silar P."/>
            <person name="Natvig D.O."/>
            <person name="Lalanne C."/>
            <person name="Gautier V."/>
            <person name="Ament-Velasquez S.L."/>
            <person name="Kruys A."/>
            <person name="Hutchinson M.I."/>
            <person name="Powell A.J."/>
            <person name="Barry K."/>
            <person name="Miller A.N."/>
            <person name="Grigoriev I.V."/>
            <person name="Debuchy R."/>
            <person name="Gladieux P."/>
            <person name="Hiltunen Thoren M."/>
            <person name="Johannesson H."/>
        </authorList>
    </citation>
    <scope>NUCLEOTIDE SEQUENCE</scope>
    <source>
        <strain evidence="2">CBS 232.78</strain>
    </source>
</reference>
<keyword evidence="1" id="KW-0472">Membrane</keyword>
<comment type="caution">
    <text evidence="2">The sequence shown here is derived from an EMBL/GenBank/DDBJ whole genome shotgun (WGS) entry which is preliminary data.</text>
</comment>
<name>A0AAE0P7Q5_9PEZI</name>
<proteinExistence type="predicted"/>
<feature type="transmembrane region" description="Helical" evidence="1">
    <location>
        <begin position="98"/>
        <end position="116"/>
    </location>
</feature>